<evidence type="ECO:0000259" key="6">
    <source>
        <dbReference type="PROSITE" id="PS50977"/>
    </source>
</evidence>
<dbReference type="Proteomes" id="UP001059934">
    <property type="component" value="Chromosome"/>
</dbReference>
<protein>
    <submittedName>
        <fullName evidence="7">TetR/AcrR family transcriptional regulator</fullName>
    </submittedName>
</protein>
<dbReference type="InterPro" id="IPR023772">
    <property type="entry name" value="DNA-bd_HTH_TetR-type_CS"/>
</dbReference>
<dbReference type="PROSITE" id="PS50977">
    <property type="entry name" value="HTH_TETR_2"/>
    <property type="match status" value="1"/>
</dbReference>
<keyword evidence="3 5" id="KW-0238">DNA-binding</keyword>
<name>A0ABY5TK96_9GAMM</name>
<dbReference type="EMBL" id="CP103416">
    <property type="protein sequence ID" value="UVW34283.1"/>
    <property type="molecule type" value="Genomic_DNA"/>
</dbReference>
<evidence type="ECO:0000256" key="4">
    <source>
        <dbReference type="ARBA" id="ARBA00023163"/>
    </source>
</evidence>
<proteinExistence type="predicted"/>
<gene>
    <name evidence="7" type="ORF">NYF23_09655</name>
</gene>
<keyword evidence="1" id="KW-0678">Repressor</keyword>
<dbReference type="SUPFAM" id="SSF48498">
    <property type="entry name" value="Tetracyclin repressor-like, C-terminal domain"/>
    <property type="match status" value="2"/>
</dbReference>
<dbReference type="SUPFAM" id="SSF46689">
    <property type="entry name" value="Homeodomain-like"/>
    <property type="match status" value="2"/>
</dbReference>
<evidence type="ECO:0000256" key="3">
    <source>
        <dbReference type="ARBA" id="ARBA00023125"/>
    </source>
</evidence>
<evidence type="ECO:0000313" key="8">
    <source>
        <dbReference type="Proteomes" id="UP001059934"/>
    </source>
</evidence>
<evidence type="ECO:0000256" key="2">
    <source>
        <dbReference type="ARBA" id="ARBA00023015"/>
    </source>
</evidence>
<dbReference type="InterPro" id="IPR009057">
    <property type="entry name" value="Homeodomain-like_sf"/>
</dbReference>
<evidence type="ECO:0000313" key="7">
    <source>
        <dbReference type="EMBL" id="UVW34283.1"/>
    </source>
</evidence>
<feature type="DNA-binding region" description="H-T-H motif" evidence="5">
    <location>
        <begin position="260"/>
        <end position="279"/>
    </location>
</feature>
<dbReference type="InterPro" id="IPR036271">
    <property type="entry name" value="Tet_transcr_reg_TetR-rel_C_sf"/>
</dbReference>
<dbReference type="InterPro" id="IPR050109">
    <property type="entry name" value="HTH-type_TetR-like_transc_reg"/>
</dbReference>
<dbReference type="Gene3D" id="1.10.10.60">
    <property type="entry name" value="Homeodomain-like"/>
    <property type="match status" value="2"/>
</dbReference>
<keyword evidence="2" id="KW-0805">Transcription regulation</keyword>
<dbReference type="InterPro" id="IPR001647">
    <property type="entry name" value="HTH_TetR"/>
</dbReference>
<keyword evidence="8" id="KW-1185">Reference proteome</keyword>
<dbReference type="InterPro" id="IPR041490">
    <property type="entry name" value="KstR2_TetR_C"/>
</dbReference>
<dbReference type="Pfam" id="PF17932">
    <property type="entry name" value="TetR_C_24"/>
    <property type="match status" value="2"/>
</dbReference>
<dbReference type="PANTHER" id="PTHR30055:SF175">
    <property type="entry name" value="HTH-TYPE TRANSCRIPTIONAL REPRESSOR KSTR2"/>
    <property type="match status" value="1"/>
</dbReference>
<accession>A0ABY5TK96</accession>
<evidence type="ECO:0000256" key="5">
    <source>
        <dbReference type="PROSITE-ProRule" id="PRU00335"/>
    </source>
</evidence>
<dbReference type="PROSITE" id="PS01081">
    <property type="entry name" value="HTH_TETR_1"/>
    <property type="match status" value="1"/>
</dbReference>
<sequence>MNSLVDNKIASPFSKGRQHQLKFQSILSEAAQLFNWQGSRATTLVDIAGSLNLTKTCVYYYVKTKEDLVYQCYVSSCDMWLEKARQANSLNANGVEKIVAMVRGHFNQYVDTLNRKAPHFAMLAEVTSLNTDHAEDIAQRWDEIFRLCCDMVDQGMAQGVIEKQDSAVVSSAIFSIIQWFPVWLNRTHAANPQPVIDAVLDVLLNGLAAERHRFAEIDFPDLSHLVLDSFDRDVQNRMKREAFYRVGSIFFNQKGYKGTSLDEIASSLEVTKGAFYYHIKNKEELLYQCFNRTLDVERLLLDKAGSVQGSGVEKLELALRYLFNVQFSEDGPLIRYRALPSLDQQHRKEILKATSANSEQLGAYIRQGLEDKTLRDTDSTVAQYMLSGAVEASPDLVNKVADVDSQALSAAYFQLFMNGLAKRSV</sequence>
<dbReference type="PANTHER" id="PTHR30055">
    <property type="entry name" value="HTH-TYPE TRANSCRIPTIONAL REGULATOR RUTR"/>
    <property type="match status" value="1"/>
</dbReference>
<feature type="domain" description="HTH tetR-type" evidence="6">
    <location>
        <begin position="237"/>
        <end position="297"/>
    </location>
</feature>
<evidence type="ECO:0000256" key="1">
    <source>
        <dbReference type="ARBA" id="ARBA00022491"/>
    </source>
</evidence>
<reference evidence="7" key="1">
    <citation type="submission" date="2022-08" db="EMBL/GenBank/DDBJ databases">
        <title>Catabolic pathway analysis in culturable SAR92 clade bacteria reveals their overlooked roles in DMSP degradation in coastal seas.</title>
        <authorList>
            <person name="He X."/>
            <person name="Zhang X."/>
            <person name="Zhang Y."/>
        </authorList>
    </citation>
    <scope>NUCLEOTIDE SEQUENCE</scope>
    <source>
        <strain evidence="7">H455</strain>
    </source>
</reference>
<organism evidence="7 8">
    <name type="scientific">SAR92 clade bacterium H455</name>
    <dbReference type="NCBI Taxonomy" id="2974818"/>
    <lineage>
        <taxon>Bacteria</taxon>
        <taxon>Pseudomonadati</taxon>
        <taxon>Pseudomonadota</taxon>
        <taxon>Gammaproteobacteria</taxon>
        <taxon>Cellvibrionales</taxon>
        <taxon>Porticoccaceae</taxon>
        <taxon>SAR92 clade</taxon>
    </lineage>
</organism>
<dbReference type="Pfam" id="PF00440">
    <property type="entry name" value="TetR_N"/>
    <property type="match status" value="2"/>
</dbReference>
<dbReference type="Gene3D" id="1.10.357.10">
    <property type="entry name" value="Tetracycline Repressor, domain 2"/>
    <property type="match status" value="2"/>
</dbReference>
<keyword evidence="4" id="KW-0804">Transcription</keyword>